<dbReference type="KEGG" id="cyj:Cyan7822_6820"/>
<gene>
    <name evidence="2" type="ordered locus">Cyan7822_6820</name>
</gene>
<dbReference type="OrthoDB" id="485246at2"/>
<keyword evidence="1" id="KW-1133">Transmembrane helix</keyword>
<keyword evidence="3" id="KW-1185">Reference proteome</keyword>
<reference evidence="3" key="1">
    <citation type="journal article" date="2011" name="MBio">
        <title>Novel metabolic attributes of the genus Cyanothece, comprising a group of unicellular nitrogen-fixing Cyanobacteria.</title>
        <authorList>
            <person name="Bandyopadhyay A."/>
            <person name="Elvitigala T."/>
            <person name="Welsh E."/>
            <person name="Stockel J."/>
            <person name="Liberton M."/>
            <person name="Min H."/>
            <person name="Sherman L.A."/>
            <person name="Pakrasi H.B."/>
        </authorList>
    </citation>
    <scope>NUCLEOTIDE SEQUENCE [LARGE SCALE GENOMIC DNA]</scope>
    <source>
        <strain evidence="3">PCC 7822</strain>
        <plasmid evidence="3">Cy782203</plasmid>
    </source>
</reference>
<feature type="transmembrane region" description="Helical" evidence="1">
    <location>
        <begin position="88"/>
        <end position="107"/>
    </location>
</feature>
<proteinExistence type="predicted"/>
<accession>E0UNE3</accession>
<keyword evidence="1" id="KW-0812">Transmembrane</keyword>
<name>E0UNE3_GLOV7</name>
<evidence type="ECO:0000313" key="2">
    <source>
        <dbReference type="EMBL" id="ADN18473.1"/>
    </source>
</evidence>
<keyword evidence="1" id="KW-0472">Membrane</keyword>
<dbReference type="HOGENOM" id="CLU_1347043_0_0_3"/>
<evidence type="ECO:0000313" key="3">
    <source>
        <dbReference type="Proteomes" id="UP000008206"/>
    </source>
</evidence>
<dbReference type="AlphaFoldDB" id="E0UNE3"/>
<feature type="transmembrane region" description="Helical" evidence="1">
    <location>
        <begin position="48"/>
        <end position="68"/>
    </location>
</feature>
<evidence type="ECO:0000256" key="1">
    <source>
        <dbReference type="SAM" id="Phobius"/>
    </source>
</evidence>
<geneLocation type="plasmid" evidence="2 3">
    <name>Cy782203</name>
</geneLocation>
<dbReference type="Proteomes" id="UP000008206">
    <property type="component" value="Plasmid Cy782203"/>
</dbReference>
<dbReference type="RefSeq" id="WP_013325599.1">
    <property type="nucleotide sequence ID" value="NC_014502.1"/>
</dbReference>
<feature type="transmembrane region" description="Helical" evidence="1">
    <location>
        <begin position="140"/>
        <end position="161"/>
    </location>
</feature>
<feature type="transmembrane region" description="Helical" evidence="1">
    <location>
        <begin position="25"/>
        <end position="42"/>
    </location>
</feature>
<protein>
    <submittedName>
        <fullName evidence="2">Uncharacterized protein</fullName>
    </submittedName>
</protein>
<keyword evidence="2" id="KW-0614">Plasmid</keyword>
<sequence length="197" mass="21742">MTISTTTSRTRGIPEKIKDVSLKQWFFLSWCSLILNIGGSLIRSGSISAVGLLGFSMWVLLALFAVYIGDHPTRRIALLQRVLHKYKFFPLVWLLTFGVLFFDKLALPSAAADGFFFANIKKKATEFLNTNSNASSATPILNFGFAVLQVIMLIYIGWSIVKVIQAAREDEDWKAAAKTPLIVLFACTAGDFAVGLV</sequence>
<dbReference type="EMBL" id="CP002201">
    <property type="protein sequence ID" value="ADN18473.1"/>
    <property type="molecule type" value="Genomic_DNA"/>
</dbReference>
<organism evidence="2 3">
    <name type="scientific">Gloeothece verrucosa (strain PCC 7822)</name>
    <name type="common">Cyanothece sp. (strain PCC 7822)</name>
    <dbReference type="NCBI Taxonomy" id="497965"/>
    <lineage>
        <taxon>Bacteria</taxon>
        <taxon>Bacillati</taxon>
        <taxon>Cyanobacteriota</taxon>
        <taxon>Cyanophyceae</taxon>
        <taxon>Oscillatoriophycideae</taxon>
        <taxon>Chroococcales</taxon>
        <taxon>Aphanothecaceae</taxon>
        <taxon>Gloeothece</taxon>
        <taxon>Gloeothece verrucosa</taxon>
    </lineage>
</organism>